<name>A0A0G1A8C5_9BACT</name>
<organism evidence="1 2">
    <name type="scientific">Candidatus Magasanikbacteria bacterium GW2011_GWA2_42_32</name>
    <dbReference type="NCBI Taxonomy" id="1619039"/>
    <lineage>
        <taxon>Bacteria</taxon>
        <taxon>Candidatus Magasanikiibacteriota</taxon>
    </lineage>
</organism>
<sequence>MKVLKVYFCAIAYSPDYPHGDLKHSLFFESDPLKKIYLALTRLLNKALQSGGDLSNVQVELDNSIVHSLNYWVAFVGVPQDPYYNQSYLREWFAKVQQPNWLEKKSREMFHRPKVIYEFAVRVERDQQKLVINFYPKGKKNPFDYDFQVN</sequence>
<reference evidence="1 2" key="1">
    <citation type="journal article" date="2015" name="Nature">
        <title>rRNA introns, odd ribosomes, and small enigmatic genomes across a large radiation of phyla.</title>
        <authorList>
            <person name="Brown C.T."/>
            <person name="Hug L.A."/>
            <person name="Thomas B.C."/>
            <person name="Sharon I."/>
            <person name="Castelle C.J."/>
            <person name="Singh A."/>
            <person name="Wilkins M.J."/>
            <person name="Williams K.H."/>
            <person name="Banfield J.F."/>
        </authorList>
    </citation>
    <scope>NUCLEOTIDE SEQUENCE [LARGE SCALE GENOMIC DNA]</scope>
</reference>
<evidence type="ECO:0000313" key="2">
    <source>
        <dbReference type="Proteomes" id="UP000034837"/>
    </source>
</evidence>
<comment type="caution">
    <text evidence="1">The sequence shown here is derived from an EMBL/GenBank/DDBJ whole genome shotgun (WGS) entry which is preliminary data.</text>
</comment>
<dbReference type="AlphaFoldDB" id="A0A0G1A8C5"/>
<proteinExistence type="predicted"/>
<evidence type="ECO:0000313" key="1">
    <source>
        <dbReference type="EMBL" id="KKS57169.1"/>
    </source>
</evidence>
<gene>
    <name evidence="1" type="ORF">UV20_C0003G0111</name>
</gene>
<accession>A0A0G1A8C5</accession>
<protein>
    <submittedName>
        <fullName evidence="1">Uncharacterized protein</fullName>
    </submittedName>
</protein>
<dbReference type="EMBL" id="LCDO01000003">
    <property type="protein sequence ID" value="KKS57169.1"/>
    <property type="molecule type" value="Genomic_DNA"/>
</dbReference>
<dbReference type="Proteomes" id="UP000034837">
    <property type="component" value="Unassembled WGS sequence"/>
</dbReference>